<dbReference type="EMBL" id="JAUGZK010000001">
    <property type="protein sequence ID" value="MEE2022801.1"/>
    <property type="molecule type" value="Genomic_DNA"/>
</dbReference>
<gene>
    <name evidence="2" type="ORF">QWF21_00975</name>
</gene>
<keyword evidence="3" id="KW-1185">Reference proteome</keyword>
<sequence>MPLYARYLVVFGAICYVIIAPLAAYLGYKLLTDDPINPGIPPLIAELSERQVRQDNFYIQLMSLPESGGDPAKVWRLYQQGQHDLSTERLPRLFELEDIHQHELWCSIAETACQQLLQQHSTELGLLLQSYTDLLSSYQALHSSTELTPLKSGSLSLNWRQLSSLQQLYAISIYQLILQQRHAEAELRLADYIRLTRRQLQQPTDLLQSMQIHVDWYNHVLPLVWALKKVQSEPLTQLVDALQPLSLAEVTNLPAKKAELTNQIQLLSHIDPDILTQSTRNTFYKPKMTLNAMYLRSGIADASQVSSKAMLYQQWLDEQPDQHYVSLGSVEMLKRYYRNYLGGHLVELFASFPDRSLYDRIRLDSKLYILQTLLLIDHSAMQALKPENFPVNPYNGALAEYTTQGWCYRLKQEVCLDLTNAEP</sequence>
<evidence type="ECO:0000256" key="1">
    <source>
        <dbReference type="SAM" id="Phobius"/>
    </source>
</evidence>
<accession>A0ABU7JAR8</accession>
<organism evidence="2 3">
    <name type="scientific">Alkalimonas mucilaginosa</name>
    <dbReference type="NCBI Taxonomy" id="3057676"/>
    <lineage>
        <taxon>Bacteria</taxon>
        <taxon>Pseudomonadati</taxon>
        <taxon>Pseudomonadota</taxon>
        <taxon>Gammaproteobacteria</taxon>
        <taxon>Alkalimonas</taxon>
    </lineage>
</organism>
<feature type="transmembrane region" description="Helical" evidence="1">
    <location>
        <begin position="7"/>
        <end position="28"/>
    </location>
</feature>
<keyword evidence="1" id="KW-0472">Membrane</keyword>
<evidence type="ECO:0000313" key="2">
    <source>
        <dbReference type="EMBL" id="MEE2022801.1"/>
    </source>
</evidence>
<keyword evidence="1" id="KW-0812">Transmembrane</keyword>
<dbReference type="RefSeq" id="WP_330086163.1">
    <property type="nucleotide sequence ID" value="NZ_JAUGZK010000001.1"/>
</dbReference>
<name>A0ABU7JAR8_9GAMM</name>
<protein>
    <submittedName>
        <fullName evidence="2">Uncharacterized protein</fullName>
    </submittedName>
</protein>
<evidence type="ECO:0000313" key="3">
    <source>
        <dbReference type="Proteomes" id="UP001339167"/>
    </source>
</evidence>
<proteinExistence type="predicted"/>
<comment type="caution">
    <text evidence="2">The sequence shown here is derived from an EMBL/GenBank/DDBJ whole genome shotgun (WGS) entry which is preliminary data.</text>
</comment>
<keyword evidence="1" id="KW-1133">Transmembrane helix</keyword>
<dbReference type="Proteomes" id="UP001339167">
    <property type="component" value="Unassembled WGS sequence"/>
</dbReference>
<reference evidence="2 3" key="1">
    <citation type="submission" date="2023-06" db="EMBL/GenBank/DDBJ databases">
        <title>Alkalimonas sp., MEB004 an alkaliphilic bacterium isolated from Lonar Lake, India.</title>
        <authorList>
            <person name="Joshi A."/>
            <person name="Thite S."/>
        </authorList>
    </citation>
    <scope>NUCLEOTIDE SEQUENCE [LARGE SCALE GENOMIC DNA]</scope>
    <source>
        <strain evidence="2 3">MEB004</strain>
    </source>
</reference>